<dbReference type="eggNOG" id="ENOG50343F7">
    <property type="taxonomic scope" value="Bacteria"/>
</dbReference>
<organism evidence="2 3">
    <name type="scientific">Rippkaea orientalis (strain PCC 8801 / RF-1)</name>
    <name type="common">Cyanothece sp. (strain PCC 8801)</name>
    <dbReference type="NCBI Taxonomy" id="41431"/>
    <lineage>
        <taxon>Bacteria</taxon>
        <taxon>Bacillati</taxon>
        <taxon>Cyanobacteriota</taxon>
        <taxon>Cyanophyceae</taxon>
        <taxon>Oscillatoriophycideae</taxon>
        <taxon>Chroococcales</taxon>
        <taxon>Aphanothecaceae</taxon>
        <taxon>Rippkaea</taxon>
        <taxon>Rippkaea orientalis</taxon>
    </lineage>
</organism>
<dbReference type="HOGENOM" id="CLU_2205702_0_0_3"/>
<keyword evidence="1" id="KW-0732">Signal</keyword>
<sequence length="106" mass="11697">MKIMFKAVIPIIALVGFCPVTLAQTKPPISPLQRAANNSLNYASPYKPGTVTGVVSGPYGSILFVELEDKTKLRFHHPSTRGIRGDRVLVLQKNEEYFLIESANPK</sequence>
<reference evidence="3" key="1">
    <citation type="journal article" date="2011" name="MBio">
        <title>Novel metabolic attributes of the genus Cyanothece, comprising a group of unicellular nitrogen-fixing Cyanobacteria.</title>
        <authorList>
            <person name="Bandyopadhyay A."/>
            <person name="Elvitigala T."/>
            <person name="Welsh E."/>
            <person name="Stockel J."/>
            <person name="Liberton M."/>
            <person name="Min H."/>
            <person name="Sherman L.A."/>
            <person name="Pakrasi H.B."/>
        </authorList>
    </citation>
    <scope>NUCLEOTIDE SEQUENCE [LARGE SCALE GENOMIC DNA]</scope>
    <source>
        <strain evidence="3">PCC 8801</strain>
    </source>
</reference>
<dbReference type="OrthoDB" id="427934at2"/>
<gene>
    <name evidence="2" type="ordered locus">PCC8801_0017</name>
</gene>
<dbReference type="AlphaFoldDB" id="B7JZG4"/>
<feature type="signal peptide" evidence="1">
    <location>
        <begin position="1"/>
        <end position="23"/>
    </location>
</feature>
<evidence type="ECO:0000256" key="1">
    <source>
        <dbReference type="SAM" id="SignalP"/>
    </source>
</evidence>
<evidence type="ECO:0000313" key="2">
    <source>
        <dbReference type="EMBL" id="ACK64124.1"/>
    </source>
</evidence>
<accession>B7JZG4</accession>
<protein>
    <submittedName>
        <fullName evidence="2">Uncharacterized protein</fullName>
    </submittedName>
</protein>
<dbReference type="RefSeq" id="WP_012593401.1">
    <property type="nucleotide sequence ID" value="NC_011726.1"/>
</dbReference>
<proteinExistence type="predicted"/>
<keyword evidence="3" id="KW-1185">Reference proteome</keyword>
<dbReference type="EMBL" id="CP001287">
    <property type="protein sequence ID" value="ACK64124.1"/>
    <property type="molecule type" value="Genomic_DNA"/>
</dbReference>
<feature type="chain" id="PRO_5002855868" evidence="1">
    <location>
        <begin position="24"/>
        <end position="106"/>
    </location>
</feature>
<dbReference type="Proteomes" id="UP000008204">
    <property type="component" value="Chromosome"/>
</dbReference>
<evidence type="ECO:0000313" key="3">
    <source>
        <dbReference type="Proteomes" id="UP000008204"/>
    </source>
</evidence>
<name>B7JZG4_RIPO1</name>
<dbReference type="KEGG" id="cyp:PCC8801_0017"/>